<protein>
    <submittedName>
        <fullName evidence="1">Uncharacterized protein</fullName>
    </submittedName>
</protein>
<keyword evidence="2" id="KW-1185">Reference proteome</keyword>
<dbReference type="Proteomes" id="UP000824120">
    <property type="component" value="Chromosome 10"/>
</dbReference>
<reference evidence="1 2" key="1">
    <citation type="submission" date="2020-09" db="EMBL/GenBank/DDBJ databases">
        <title>De no assembly of potato wild relative species, Solanum commersonii.</title>
        <authorList>
            <person name="Cho K."/>
        </authorList>
    </citation>
    <scope>NUCLEOTIDE SEQUENCE [LARGE SCALE GENOMIC DNA]</scope>
    <source>
        <strain evidence="1">LZ3.2</strain>
        <tissue evidence="1">Leaf</tissue>
    </source>
</reference>
<gene>
    <name evidence="1" type="ORF">H5410_052573</name>
</gene>
<comment type="caution">
    <text evidence="1">The sequence shown here is derived from an EMBL/GenBank/DDBJ whole genome shotgun (WGS) entry which is preliminary data.</text>
</comment>
<name>A0A9J5X1V3_SOLCO</name>
<accession>A0A9J5X1V3</accession>
<sequence length="98" mass="11916">MKILTARLASEDRFWSRMTLRSLPEALDDICGIWFKRYWWGSVRRPFGGEKILHRESSTRDRLRRLWFSLVRLSMFRHLFIDLLEYGVVWGVEHAKFL</sequence>
<evidence type="ECO:0000313" key="1">
    <source>
        <dbReference type="EMBL" id="KAG5581946.1"/>
    </source>
</evidence>
<organism evidence="1 2">
    <name type="scientific">Solanum commersonii</name>
    <name type="common">Commerson's wild potato</name>
    <name type="synonym">Commerson's nightshade</name>
    <dbReference type="NCBI Taxonomy" id="4109"/>
    <lineage>
        <taxon>Eukaryota</taxon>
        <taxon>Viridiplantae</taxon>
        <taxon>Streptophyta</taxon>
        <taxon>Embryophyta</taxon>
        <taxon>Tracheophyta</taxon>
        <taxon>Spermatophyta</taxon>
        <taxon>Magnoliopsida</taxon>
        <taxon>eudicotyledons</taxon>
        <taxon>Gunneridae</taxon>
        <taxon>Pentapetalae</taxon>
        <taxon>asterids</taxon>
        <taxon>lamiids</taxon>
        <taxon>Solanales</taxon>
        <taxon>Solanaceae</taxon>
        <taxon>Solanoideae</taxon>
        <taxon>Solaneae</taxon>
        <taxon>Solanum</taxon>
    </lineage>
</organism>
<dbReference type="EMBL" id="JACXVP010000010">
    <property type="protein sequence ID" value="KAG5581946.1"/>
    <property type="molecule type" value="Genomic_DNA"/>
</dbReference>
<proteinExistence type="predicted"/>
<evidence type="ECO:0000313" key="2">
    <source>
        <dbReference type="Proteomes" id="UP000824120"/>
    </source>
</evidence>
<dbReference type="AlphaFoldDB" id="A0A9J5X1V3"/>